<keyword evidence="2 3" id="KW-0802">TPR repeat</keyword>
<reference evidence="5" key="1">
    <citation type="submission" date="2021-02" db="EMBL/GenBank/DDBJ databases">
        <authorList>
            <person name="Nowell W R."/>
        </authorList>
    </citation>
    <scope>NUCLEOTIDE SEQUENCE</scope>
</reference>
<feature type="transmembrane region" description="Helical" evidence="4">
    <location>
        <begin position="51"/>
        <end position="71"/>
    </location>
</feature>
<organism evidence="5 6">
    <name type="scientific">Adineta steineri</name>
    <dbReference type="NCBI Taxonomy" id="433720"/>
    <lineage>
        <taxon>Eukaryota</taxon>
        <taxon>Metazoa</taxon>
        <taxon>Spiralia</taxon>
        <taxon>Gnathifera</taxon>
        <taxon>Rotifera</taxon>
        <taxon>Eurotatoria</taxon>
        <taxon>Bdelloidea</taxon>
        <taxon>Adinetida</taxon>
        <taxon>Adinetidae</taxon>
        <taxon>Adineta</taxon>
    </lineage>
</organism>
<dbReference type="Pfam" id="PF13424">
    <property type="entry name" value="TPR_12"/>
    <property type="match status" value="2"/>
</dbReference>
<dbReference type="Pfam" id="PF13181">
    <property type="entry name" value="TPR_8"/>
    <property type="match status" value="1"/>
</dbReference>
<dbReference type="PROSITE" id="PS50293">
    <property type="entry name" value="TPR_REGION"/>
    <property type="match status" value="1"/>
</dbReference>
<feature type="repeat" description="TPR" evidence="3">
    <location>
        <begin position="488"/>
        <end position="521"/>
    </location>
</feature>
<dbReference type="Proteomes" id="UP000663891">
    <property type="component" value="Unassembled WGS sequence"/>
</dbReference>
<dbReference type="InterPro" id="IPR019734">
    <property type="entry name" value="TPR_rpt"/>
</dbReference>
<dbReference type="SUPFAM" id="SSF48452">
    <property type="entry name" value="TPR-like"/>
    <property type="match status" value="1"/>
</dbReference>
<feature type="repeat" description="TPR" evidence="3">
    <location>
        <begin position="451"/>
        <end position="484"/>
    </location>
</feature>
<evidence type="ECO:0000313" key="6">
    <source>
        <dbReference type="Proteomes" id="UP000663891"/>
    </source>
</evidence>
<dbReference type="PROSITE" id="PS50005">
    <property type="entry name" value="TPR"/>
    <property type="match status" value="4"/>
</dbReference>
<evidence type="ECO:0000256" key="4">
    <source>
        <dbReference type="SAM" id="Phobius"/>
    </source>
</evidence>
<keyword evidence="4" id="KW-0812">Transmembrane</keyword>
<keyword evidence="4" id="KW-1133">Transmembrane helix</keyword>
<keyword evidence="1" id="KW-0677">Repeat</keyword>
<feature type="repeat" description="TPR" evidence="3">
    <location>
        <begin position="653"/>
        <end position="686"/>
    </location>
</feature>
<evidence type="ECO:0000313" key="5">
    <source>
        <dbReference type="EMBL" id="CAF1198554.1"/>
    </source>
</evidence>
<protein>
    <submittedName>
        <fullName evidence="5">Uncharacterized protein</fullName>
    </submittedName>
</protein>
<dbReference type="AlphaFoldDB" id="A0A814WHE2"/>
<proteinExistence type="predicted"/>
<evidence type="ECO:0000256" key="1">
    <source>
        <dbReference type="ARBA" id="ARBA00022737"/>
    </source>
</evidence>
<evidence type="ECO:0000256" key="2">
    <source>
        <dbReference type="ARBA" id="ARBA00022803"/>
    </source>
</evidence>
<sequence length="704" mass="80067">MSSRSSGSSKNLFNATRSALIRNARELNLFSNNPFWSSTLNSSEQILSTRLFLLFLFISLSTIIIYASLIVQIHSETLEQFTLSDFESLQSHYPTTINVPCTQVSNPYHKFIKLTPIFHKVCSSPFIESQWISSLFLSNATSHHILDFRTFTFAQFQALALLCHTANQSIFDAYRAFNSTNLVTNYLFSRAEFTEITSVLIDNLQNNILANENRTARIVLMSLAQNRLISALRTNVYLRSVYGSKLFIANPRLYLEKNGTSWSKCMCPLTGDQCVHPVGAFYSWSAPEFGEPPKPDPPPRFQNIITELQQVVGGVHRFTDVDELVDFITDVAEEPIYLILSKVFVQTMISVVHEIPQVECVYILNENNAQCEQWLNQWQKIKGIYSDIKSIGEALEKTSKIDNQNMIPISFIDQPDSNHNVYQVNLTLTNDTDPDLHTLSEHIRANSLPHKTGWYRLGNLLIQMGQFNQAQELFEVMLHQTSNELEKANIYHMLGMIKYELGDYINAIELYEKSIKINQKILPPTHPDLAASYRNLGMVYDKMAKHSIIHSVEENPIETIITSSDLPFSTSDSNSDLVSASMDDYSKAVLSFENALTVLQQTFPPDGLTLVTFYELYGTVYEKLGDYNKALSLHKRALEIKQKHLPSNHPSLATSYANHGTAYQQMGDIPTARSYFRRALDIGQRSLPSNHPDLRRFREMIGND</sequence>
<dbReference type="OrthoDB" id="10038663at2759"/>
<dbReference type="Gene3D" id="1.25.40.10">
    <property type="entry name" value="Tetratricopeptide repeat domain"/>
    <property type="match status" value="2"/>
</dbReference>
<dbReference type="SMART" id="SM00028">
    <property type="entry name" value="TPR"/>
    <property type="match status" value="4"/>
</dbReference>
<accession>A0A814WHE2</accession>
<dbReference type="EMBL" id="CAJNON010000327">
    <property type="protein sequence ID" value="CAF1198554.1"/>
    <property type="molecule type" value="Genomic_DNA"/>
</dbReference>
<feature type="repeat" description="TPR" evidence="3">
    <location>
        <begin position="611"/>
        <end position="644"/>
    </location>
</feature>
<evidence type="ECO:0000256" key="3">
    <source>
        <dbReference type="PROSITE-ProRule" id="PRU00339"/>
    </source>
</evidence>
<dbReference type="PANTHER" id="PTHR45641">
    <property type="entry name" value="TETRATRICOPEPTIDE REPEAT PROTEIN (AFU_ORTHOLOGUE AFUA_6G03870)"/>
    <property type="match status" value="1"/>
</dbReference>
<dbReference type="InterPro" id="IPR011990">
    <property type="entry name" value="TPR-like_helical_dom_sf"/>
</dbReference>
<keyword evidence="4" id="KW-0472">Membrane</keyword>
<comment type="caution">
    <text evidence="5">The sequence shown here is derived from an EMBL/GenBank/DDBJ whole genome shotgun (WGS) entry which is preliminary data.</text>
</comment>
<gene>
    <name evidence="5" type="ORF">VCS650_LOCUS25484</name>
</gene>
<dbReference type="PANTHER" id="PTHR45641:SF19">
    <property type="entry name" value="NEPHROCYSTIN-3"/>
    <property type="match status" value="1"/>
</dbReference>
<name>A0A814WHE2_9BILA</name>